<dbReference type="AlphaFoldDB" id="A0AAX6NHK7"/>
<reference evidence="1" key="1">
    <citation type="journal article" date="2022" name="J Environ Chem Eng">
        <title>Biodegradation of petroleum oil using a constructed nonpathogenic and heavy metal-tolerant bacterial consortium isolated from marine sponges.</title>
        <authorList>
            <person name="Dechsakulwatana C."/>
            <person name="Rungsihiranrut A."/>
            <person name="Muangchinda C."/>
            <person name="Ningthoujam R."/>
            <person name="Klankeo P."/>
            <person name="Pinyakong O."/>
        </authorList>
    </citation>
    <scope>NUCLEOTIDE SEQUENCE</scope>
    <source>
        <strain evidence="1">TL01-2</strain>
    </source>
</reference>
<evidence type="ECO:0000313" key="2">
    <source>
        <dbReference type="Proteomes" id="UP001269400"/>
    </source>
</evidence>
<reference evidence="1" key="2">
    <citation type="submission" date="2022-12" db="EMBL/GenBank/DDBJ databases">
        <authorList>
            <person name="Dechsakulwatana C."/>
            <person name="Rungsihiranrut A."/>
            <person name="Muangchinda C."/>
            <person name="Ningthoujam R."/>
            <person name="Klankeo P."/>
            <person name="Pinyakong O."/>
        </authorList>
    </citation>
    <scope>NUCLEOTIDE SEQUENCE</scope>
    <source>
        <strain evidence="1">TL01-2</strain>
    </source>
</reference>
<sequence length="127" mass="14510">MRFERILSHRCTIILTGQKIGETEYGKPIYGELPIENVPCRADQIRRKASVDQYGVDFIIENILFVGPDQQIPSDAKIKHIQDLQGNVVLEGVYSPQNVKPVYSKVRLHHYEITLQKESDSDGKKES</sequence>
<gene>
    <name evidence="1" type="ORF">O0Q50_28540</name>
</gene>
<accession>A0AAX6NHK7</accession>
<protein>
    <recommendedName>
        <fullName evidence="3">Single-stranded DNA-binding protein</fullName>
    </recommendedName>
</protein>
<dbReference type="Proteomes" id="UP001269400">
    <property type="component" value="Unassembled WGS sequence"/>
</dbReference>
<evidence type="ECO:0000313" key="1">
    <source>
        <dbReference type="EMBL" id="MDU9695150.1"/>
    </source>
</evidence>
<dbReference type="EMBL" id="JAPTGD010000005">
    <property type="protein sequence ID" value="MDU9695150.1"/>
    <property type="molecule type" value="Genomic_DNA"/>
</dbReference>
<name>A0AAX6NHK7_PRIAR</name>
<evidence type="ECO:0008006" key="3">
    <source>
        <dbReference type="Google" id="ProtNLM"/>
    </source>
</evidence>
<comment type="caution">
    <text evidence="1">The sequence shown here is derived from an EMBL/GenBank/DDBJ whole genome shotgun (WGS) entry which is preliminary data.</text>
</comment>
<proteinExistence type="predicted"/>
<organism evidence="1 2">
    <name type="scientific">Priestia aryabhattai</name>
    <name type="common">Bacillus aryabhattai</name>
    <dbReference type="NCBI Taxonomy" id="412384"/>
    <lineage>
        <taxon>Bacteria</taxon>
        <taxon>Bacillati</taxon>
        <taxon>Bacillota</taxon>
        <taxon>Bacilli</taxon>
        <taxon>Bacillales</taxon>
        <taxon>Bacillaceae</taxon>
        <taxon>Priestia</taxon>
    </lineage>
</organism>
<dbReference type="RefSeq" id="WP_316911607.1">
    <property type="nucleotide sequence ID" value="NZ_JAPTGD010000005.1"/>
</dbReference>